<keyword evidence="4 9" id="KW-0997">Cell inner membrane</keyword>
<proteinExistence type="inferred from homology"/>
<keyword evidence="6 9" id="KW-1133">Transmembrane helix</keyword>
<protein>
    <recommendedName>
        <fullName evidence="9">TRAP transporter small permease protein</fullName>
    </recommendedName>
</protein>
<dbReference type="InterPro" id="IPR055348">
    <property type="entry name" value="DctQ"/>
</dbReference>
<dbReference type="Proteomes" id="UP000765160">
    <property type="component" value="Unassembled WGS sequence"/>
</dbReference>
<comment type="caution">
    <text evidence="11">The sequence shown here is derived from an EMBL/GenBank/DDBJ whole genome shotgun (WGS) entry which is preliminary data.</text>
</comment>
<dbReference type="InterPro" id="IPR007387">
    <property type="entry name" value="TRAP_DctQ"/>
</dbReference>
<evidence type="ECO:0000256" key="4">
    <source>
        <dbReference type="ARBA" id="ARBA00022519"/>
    </source>
</evidence>
<keyword evidence="5 9" id="KW-0812">Transmembrane</keyword>
<evidence type="ECO:0000313" key="12">
    <source>
        <dbReference type="Proteomes" id="UP000765160"/>
    </source>
</evidence>
<keyword evidence="3" id="KW-1003">Cell membrane</keyword>
<evidence type="ECO:0000313" key="11">
    <source>
        <dbReference type="EMBL" id="NKE46804.1"/>
    </source>
</evidence>
<feature type="transmembrane region" description="Helical" evidence="9">
    <location>
        <begin position="88"/>
        <end position="111"/>
    </location>
</feature>
<dbReference type="Pfam" id="PF04290">
    <property type="entry name" value="DctQ"/>
    <property type="match status" value="1"/>
</dbReference>
<accession>A0ABX1F3E6</accession>
<dbReference type="PANTHER" id="PTHR35011:SF4">
    <property type="entry name" value="SLL1102 PROTEIN"/>
    <property type="match status" value="1"/>
</dbReference>
<evidence type="ECO:0000259" key="10">
    <source>
        <dbReference type="Pfam" id="PF04290"/>
    </source>
</evidence>
<keyword evidence="2 9" id="KW-0813">Transport</keyword>
<name>A0ABX1F3E6_9PROT</name>
<keyword evidence="7 9" id="KW-0472">Membrane</keyword>
<comment type="similarity">
    <text evidence="8 9">Belongs to the TRAP transporter small permease family.</text>
</comment>
<comment type="function">
    <text evidence="9">Part of the tripartite ATP-independent periplasmic (TRAP) transport system.</text>
</comment>
<feature type="transmembrane region" description="Helical" evidence="9">
    <location>
        <begin position="131"/>
        <end position="153"/>
    </location>
</feature>
<feature type="transmembrane region" description="Helical" evidence="9">
    <location>
        <begin position="18"/>
        <end position="40"/>
    </location>
</feature>
<evidence type="ECO:0000256" key="6">
    <source>
        <dbReference type="ARBA" id="ARBA00022989"/>
    </source>
</evidence>
<evidence type="ECO:0000256" key="7">
    <source>
        <dbReference type="ARBA" id="ARBA00023136"/>
    </source>
</evidence>
<evidence type="ECO:0000256" key="2">
    <source>
        <dbReference type="ARBA" id="ARBA00022448"/>
    </source>
</evidence>
<evidence type="ECO:0000256" key="9">
    <source>
        <dbReference type="RuleBase" id="RU369079"/>
    </source>
</evidence>
<evidence type="ECO:0000256" key="3">
    <source>
        <dbReference type="ARBA" id="ARBA00022475"/>
    </source>
</evidence>
<feature type="transmembrane region" description="Helical" evidence="9">
    <location>
        <begin position="46"/>
        <end position="67"/>
    </location>
</feature>
<reference evidence="11 12" key="1">
    <citation type="submission" date="2020-03" db="EMBL/GenBank/DDBJ databases">
        <title>Roseomonas selenitidurans sp. nov. isolated from soil.</title>
        <authorList>
            <person name="Liu H."/>
        </authorList>
    </citation>
    <scope>NUCLEOTIDE SEQUENCE [LARGE SCALE GENOMIC DNA]</scope>
    <source>
        <strain evidence="11 12">JCM 15073</strain>
    </source>
</reference>
<feature type="domain" description="Tripartite ATP-independent periplasmic transporters DctQ component" evidence="10">
    <location>
        <begin position="26"/>
        <end position="158"/>
    </location>
</feature>
<dbReference type="RefSeq" id="WP_168051434.1">
    <property type="nucleotide sequence ID" value="NZ_JAATJR010000005.1"/>
</dbReference>
<evidence type="ECO:0000256" key="8">
    <source>
        <dbReference type="ARBA" id="ARBA00038436"/>
    </source>
</evidence>
<keyword evidence="12" id="KW-1185">Reference proteome</keyword>
<sequence>MQAVLLTVDRFSALIGKVFAWLILALTLAICYEVFARYLFRAPTSWAFDVSYMLYGTLFMMAGAYTLSRGGHVRADFAYRLAPPRVQAGLDLALYILFFLPAMIGMIIYGWDFFLISLGQNEQSSVSPDGPLIWPFKFVICFAAVVVLIQGFAEIARCVICLREGEWPQKLNDVEEMEVLALEAARRQYEADRAREMA</sequence>
<evidence type="ECO:0000256" key="5">
    <source>
        <dbReference type="ARBA" id="ARBA00022692"/>
    </source>
</evidence>
<dbReference type="EMBL" id="JAAVTX010000005">
    <property type="protein sequence ID" value="NKE46804.1"/>
    <property type="molecule type" value="Genomic_DNA"/>
</dbReference>
<evidence type="ECO:0000256" key="1">
    <source>
        <dbReference type="ARBA" id="ARBA00004429"/>
    </source>
</evidence>
<comment type="subunit">
    <text evidence="9">The complex comprises the extracytoplasmic solute receptor protein and the two transmembrane proteins.</text>
</comment>
<gene>
    <name evidence="11" type="ORF">HB662_18635</name>
</gene>
<organism evidence="11 12">
    <name type="scientific">Falsiroseomonas frigidaquae</name>
    <dbReference type="NCBI Taxonomy" id="487318"/>
    <lineage>
        <taxon>Bacteria</taxon>
        <taxon>Pseudomonadati</taxon>
        <taxon>Pseudomonadota</taxon>
        <taxon>Alphaproteobacteria</taxon>
        <taxon>Acetobacterales</taxon>
        <taxon>Roseomonadaceae</taxon>
        <taxon>Falsiroseomonas</taxon>
    </lineage>
</organism>
<dbReference type="PANTHER" id="PTHR35011">
    <property type="entry name" value="2,3-DIKETO-L-GULONATE TRAP TRANSPORTER SMALL PERMEASE PROTEIN YIAM"/>
    <property type="match status" value="1"/>
</dbReference>
<comment type="subcellular location">
    <subcellularLocation>
        <location evidence="1 9">Cell inner membrane</location>
        <topology evidence="1 9">Multi-pass membrane protein</topology>
    </subcellularLocation>
</comment>